<organism evidence="2 3">
    <name type="scientific">Flectobacillus roseus</name>
    <dbReference type="NCBI Taxonomy" id="502259"/>
    <lineage>
        <taxon>Bacteria</taxon>
        <taxon>Pseudomonadati</taxon>
        <taxon>Bacteroidota</taxon>
        <taxon>Cytophagia</taxon>
        <taxon>Cytophagales</taxon>
        <taxon>Flectobacillaceae</taxon>
        <taxon>Flectobacillus</taxon>
    </lineage>
</organism>
<feature type="transmembrane region" description="Helical" evidence="1">
    <location>
        <begin position="347"/>
        <end position="366"/>
    </location>
</feature>
<name>A0ABT6Y805_9BACT</name>
<protein>
    <submittedName>
        <fullName evidence="2">Uncharacterized protein</fullName>
    </submittedName>
</protein>
<dbReference type="EMBL" id="JASHIF010000008">
    <property type="protein sequence ID" value="MDI9859712.1"/>
    <property type="molecule type" value="Genomic_DNA"/>
</dbReference>
<feature type="transmembrane region" description="Helical" evidence="1">
    <location>
        <begin position="246"/>
        <end position="267"/>
    </location>
</feature>
<feature type="transmembrane region" description="Helical" evidence="1">
    <location>
        <begin position="12"/>
        <end position="28"/>
    </location>
</feature>
<feature type="transmembrane region" description="Helical" evidence="1">
    <location>
        <begin position="378"/>
        <end position="398"/>
    </location>
</feature>
<keyword evidence="1" id="KW-1133">Transmembrane helix</keyword>
<feature type="transmembrane region" description="Helical" evidence="1">
    <location>
        <begin position="172"/>
        <end position="188"/>
    </location>
</feature>
<dbReference type="RefSeq" id="WP_283344600.1">
    <property type="nucleotide sequence ID" value="NZ_JASHIF010000008.1"/>
</dbReference>
<keyword evidence="1" id="KW-0472">Membrane</keyword>
<accession>A0ABT6Y805</accession>
<evidence type="ECO:0000313" key="3">
    <source>
        <dbReference type="Proteomes" id="UP001236507"/>
    </source>
</evidence>
<feature type="transmembrane region" description="Helical" evidence="1">
    <location>
        <begin position="100"/>
        <end position="116"/>
    </location>
</feature>
<evidence type="ECO:0000256" key="1">
    <source>
        <dbReference type="SAM" id="Phobius"/>
    </source>
</evidence>
<feature type="transmembrane region" description="Helical" evidence="1">
    <location>
        <begin position="34"/>
        <end position="55"/>
    </location>
</feature>
<feature type="transmembrane region" description="Helical" evidence="1">
    <location>
        <begin position="404"/>
        <end position="422"/>
    </location>
</feature>
<feature type="transmembrane region" description="Helical" evidence="1">
    <location>
        <begin position="195"/>
        <end position="212"/>
    </location>
</feature>
<reference evidence="2 3" key="1">
    <citation type="submission" date="2023-05" db="EMBL/GenBank/DDBJ databases">
        <title>Novel species of genus Flectobacillus isolated from stream in China.</title>
        <authorList>
            <person name="Lu H."/>
        </authorList>
    </citation>
    <scope>NUCLEOTIDE SEQUENCE [LARGE SCALE GENOMIC DNA]</scope>
    <source>
        <strain evidence="2 3">KCTC 42575</strain>
    </source>
</reference>
<sequence length="445" mass="50295">MKLFDFKYTRQSIGIFLVFMGSPLIFFFKETLGFGGSSAFTVAGFCSGFVFMVSTDTFKKFYKLNTPIFRLGLIFTLISLIYFYAYNEVYTDSYVVGRDIANYILIAVFFFMLVSVPNEVKDYFLPVTVALTFLGSICLIYSMATNPLFVLGQRATVVFGDGTSASNGNPHVYARNAFAGIFASYFMFQTRNSLWKLFCIANFLISLAILVMAQVRTILLAFFMAVALYVYYNSSPSSIKNAIKGFFSPRNILIMLLLFAGVVYYFMTHQQLLDILINYYDNSSTALTKAILTAAGMADEKTIDYSAMGRVGNFEFFKSILYGEPQSLILGKGYRFWYMDMPIVEALLDYGIIGLWSFGLMNLLILKESLKAMKARNNPFTMFLAYFYLTYFLGLFTGGRPNDTPYWFVFAVMIRFMGVTYLDLLPKGTTSSVENSNPTSPATQV</sequence>
<feature type="transmembrane region" description="Helical" evidence="1">
    <location>
        <begin position="123"/>
        <end position="144"/>
    </location>
</feature>
<keyword evidence="1" id="KW-0812">Transmembrane</keyword>
<gene>
    <name evidence="2" type="ORF">QM524_10880</name>
</gene>
<feature type="transmembrane region" description="Helical" evidence="1">
    <location>
        <begin position="67"/>
        <end position="85"/>
    </location>
</feature>
<proteinExistence type="predicted"/>
<keyword evidence="3" id="KW-1185">Reference proteome</keyword>
<evidence type="ECO:0000313" key="2">
    <source>
        <dbReference type="EMBL" id="MDI9859712.1"/>
    </source>
</evidence>
<comment type="caution">
    <text evidence="2">The sequence shown here is derived from an EMBL/GenBank/DDBJ whole genome shotgun (WGS) entry which is preliminary data.</text>
</comment>
<dbReference type="Proteomes" id="UP001236507">
    <property type="component" value="Unassembled WGS sequence"/>
</dbReference>